<dbReference type="EMBL" id="VIGI01000012">
    <property type="protein sequence ID" value="KAB8293141.1"/>
    <property type="molecule type" value="Genomic_DNA"/>
</dbReference>
<dbReference type="Proteomes" id="UP000326757">
    <property type="component" value="Unassembled WGS sequence"/>
</dbReference>
<dbReference type="AlphaFoldDB" id="A0A5N6JW26"/>
<gene>
    <name evidence="1" type="ORF">EYC80_007492</name>
</gene>
<evidence type="ECO:0000313" key="1">
    <source>
        <dbReference type="EMBL" id="KAB8293141.1"/>
    </source>
</evidence>
<accession>A0A5N6JW26</accession>
<comment type="caution">
    <text evidence="1">The sequence shown here is derived from an EMBL/GenBank/DDBJ whole genome shotgun (WGS) entry which is preliminary data.</text>
</comment>
<protein>
    <submittedName>
        <fullName evidence="1">Uncharacterized protein</fullName>
    </submittedName>
</protein>
<proteinExistence type="predicted"/>
<reference evidence="1 2" key="1">
    <citation type="submission" date="2019-06" db="EMBL/GenBank/DDBJ databases">
        <title>Genome Sequence of the Brown Rot Fungal Pathogen Monilinia laxa.</title>
        <authorList>
            <person name="De Miccolis Angelini R.M."/>
            <person name="Landi L."/>
            <person name="Abate D."/>
            <person name="Pollastro S."/>
            <person name="Romanazzi G."/>
            <person name="Faretra F."/>
        </authorList>
    </citation>
    <scope>NUCLEOTIDE SEQUENCE [LARGE SCALE GENOMIC DNA]</scope>
    <source>
        <strain evidence="1 2">Mlax316</strain>
    </source>
</reference>
<evidence type="ECO:0000313" key="2">
    <source>
        <dbReference type="Proteomes" id="UP000326757"/>
    </source>
</evidence>
<organism evidence="1 2">
    <name type="scientific">Monilinia laxa</name>
    <name type="common">Brown rot fungus</name>
    <name type="synonym">Sclerotinia laxa</name>
    <dbReference type="NCBI Taxonomy" id="61186"/>
    <lineage>
        <taxon>Eukaryota</taxon>
        <taxon>Fungi</taxon>
        <taxon>Dikarya</taxon>
        <taxon>Ascomycota</taxon>
        <taxon>Pezizomycotina</taxon>
        <taxon>Leotiomycetes</taxon>
        <taxon>Helotiales</taxon>
        <taxon>Sclerotiniaceae</taxon>
        <taxon>Monilinia</taxon>
    </lineage>
</organism>
<name>A0A5N6JW26_MONLA</name>
<sequence length="81" mass="9553">MYNDDDELYEIIPCELRRTLGMSTRREKTYDAMFSLLLACQRHMKSEMGYNVSESSITGSFQPLKFVHQTRGKFTYNQVPF</sequence>
<keyword evidence="2" id="KW-1185">Reference proteome</keyword>